<dbReference type="PANTHER" id="PTHR41532:SF1">
    <property type="entry name" value="FIXS PROTEIN"/>
    <property type="match status" value="1"/>
</dbReference>
<dbReference type="Proteomes" id="UP001209885">
    <property type="component" value="Unassembled WGS sequence"/>
</dbReference>
<sequence length="54" mass="5999">MKIIIILIATSLVVALTFLVLFIRAVKAGQFDDTDAPARRMLFDNKSENQSDST</sequence>
<evidence type="ECO:0000313" key="2">
    <source>
        <dbReference type="Proteomes" id="UP001209885"/>
    </source>
</evidence>
<dbReference type="EMBL" id="JAPFQN010000002">
    <property type="protein sequence ID" value="MCX2742503.1"/>
    <property type="molecule type" value="Genomic_DNA"/>
</dbReference>
<dbReference type="NCBIfam" id="TIGR00847">
    <property type="entry name" value="ccoS"/>
    <property type="match status" value="1"/>
</dbReference>
<gene>
    <name evidence="1" type="primary">ccoS</name>
    <name evidence="1" type="ORF">OO013_01430</name>
</gene>
<dbReference type="InterPro" id="IPR004714">
    <property type="entry name" value="Cyt_oxidase_maturation_cbb3"/>
</dbReference>
<dbReference type="PANTHER" id="PTHR41532">
    <property type="entry name" value="FIXS PROTEIN"/>
    <property type="match status" value="1"/>
</dbReference>
<comment type="caution">
    <text evidence="1">The sequence shown here is derived from an EMBL/GenBank/DDBJ whole genome shotgun (WGS) entry which is preliminary data.</text>
</comment>
<accession>A0ABT3RLW2</accession>
<dbReference type="Pfam" id="PF03597">
    <property type="entry name" value="FixS"/>
    <property type="match status" value="1"/>
</dbReference>
<keyword evidence="2" id="KW-1185">Reference proteome</keyword>
<proteinExistence type="predicted"/>
<evidence type="ECO:0000313" key="1">
    <source>
        <dbReference type="EMBL" id="MCX2742503.1"/>
    </source>
</evidence>
<name>A0ABT3RLW2_9BACT</name>
<reference evidence="1 2" key="1">
    <citation type="submission" date="2022-11" db="EMBL/GenBank/DDBJ databases">
        <title>The characterization of three novel Bacteroidetes species and genomic analysis of their roles in tidal elemental geochemical cycles.</title>
        <authorList>
            <person name="Ma K."/>
        </authorList>
    </citation>
    <scope>NUCLEOTIDE SEQUENCE [LARGE SCALE GENOMIC DNA]</scope>
    <source>
        <strain evidence="1 2">M17</strain>
    </source>
</reference>
<dbReference type="RefSeq" id="WP_266054745.1">
    <property type="nucleotide sequence ID" value="NZ_JAPFQN010000002.1"/>
</dbReference>
<protein>
    <submittedName>
        <fullName evidence="1">Cbb3-type cytochrome oxidase assembly protein CcoS</fullName>
    </submittedName>
</protein>
<organism evidence="1 2">
    <name type="scientific">Mangrovivirga halotolerans</name>
    <dbReference type="NCBI Taxonomy" id="2993936"/>
    <lineage>
        <taxon>Bacteria</taxon>
        <taxon>Pseudomonadati</taxon>
        <taxon>Bacteroidota</taxon>
        <taxon>Cytophagia</taxon>
        <taxon>Cytophagales</taxon>
        <taxon>Mangrovivirgaceae</taxon>
        <taxon>Mangrovivirga</taxon>
    </lineage>
</organism>